<dbReference type="EMBL" id="BKCJ010342256">
    <property type="protein sequence ID" value="GEZ92076.1"/>
    <property type="molecule type" value="Genomic_DNA"/>
</dbReference>
<protein>
    <submittedName>
        <fullName evidence="1">Retrovirus-related Pol polyprotein from transposon TNT 1-94</fullName>
    </submittedName>
</protein>
<comment type="caution">
    <text evidence="1">The sequence shown here is derived from an EMBL/GenBank/DDBJ whole genome shotgun (WGS) entry which is preliminary data.</text>
</comment>
<dbReference type="AlphaFoldDB" id="A0A699IWM8"/>
<reference evidence="1" key="1">
    <citation type="journal article" date="2019" name="Sci. Rep.">
        <title>Draft genome of Tanacetum cinerariifolium, the natural source of mosquito coil.</title>
        <authorList>
            <person name="Yamashiro T."/>
            <person name="Shiraishi A."/>
            <person name="Satake H."/>
            <person name="Nakayama K."/>
        </authorList>
    </citation>
    <scope>NUCLEOTIDE SEQUENCE</scope>
</reference>
<gene>
    <name evidence="1" type="ORF">Tci_564049</name>
</gene>
<sequence length="111" mass="12611">MAAINNVRQLVDKMGGSYDAIAPKLKPGKFNQWKKRMLCYLAGMESYYLKCIKDGVFKPKIAEGDDKPESKWTPNERRVVVQNQRLKIIIVSCLPDDRMESVISCETAKAT</sequence>
<evidence type="ECO:0000313" key="1">
    <source>
        <dbReference type="EMBL" id="GEZ92076.1"/>
    </source>
</evidence>
<accession>A0A699IWM8</accession>
<organism evidence="1">
    <name type="scientific">Tanacetum cinerariifolium</name>
    <name type="common">Dalmatian daisy</name>
    <name type="synonym">Chrysanthemum cinerariifolium</name>
    <dbReference type="NCBI Taxonomy" id="118510"/>
    <lineage>
        <taxon>Eukaryota</taxon>
        <taxon>Viridiplantae</taxon>
        <taxon>Streptophyta</taxon>
        <taxon>Embryophyta</taxon>
        <taxon>Tracheophyta</taxon>
        <taxon>Spermatophyta</taxon>
        <taxon>Magnoliopsida</taxon>
        <taxon>eudicotyledons</taxon>
        <taxon>Gunneridae</taxon>
        <taxon>Pentapetalae</taxon>
        <taxon>asterids</taxon>
        <taxon>campanulids</taxon>
        <taxon>Asterales</taxon>
        <taxon>Asteraceae</taxon>
        <taxon>Asteroideae</taxon>
        <taxon>Anthemideae</taxon>
        <taxon>Anthemidinae</taxon>
        <taxon>Tanacetum</taxon>
    </lineage>
</organism>
<name>A0A699IWM8_TANCI</name>
<proteinExistence type="predicted"/>